<gene>
    <name evidence="6" type="ORF">C7999DRAFT_17934</name>
</gene>
<evidence type="ECO:0000256" key="3">
    <source>
        <dbReference type="ARBA" id="ARBA00022801"/>
    </source>
</evidence>
<dbReference type="Gene3D" id="3.40.50.1820">
    <property type="entry name" value="alpha/beta hydrolase"/>
    <property type="match status" value="1"/>
</dbReference>
<dbReference type="PANTHER" id="PTHR21661">
    <property type="entry name" value="EPOXIDE HYDROLASE 1-RELATED"/>
    <property type="match status" value="1"/>
</dbReference>
<reference evidence="6" key="1">
    <citation type="journal article" date="2023" name="Mol. Phylogenet. Evol.">
        <title>Genome-scale phylogeny and comparative genomics of the fungal order Sordariales.</title>
        <authorList>
            <person name="Hensen N."/>
            <person name="Bonometti L."/>
            <person name="Westerberg I."/>
            <person name="Brannstrom I.O."/>
            <person name="Guillou S."/>
            <person name="Cros-Aarteil S."/>
            <person name="Calhoun S."/>
            <person name="Haridas S."/>
            <person name="Kuo A."/>
            <person name="Mondo S."/>
            <person name="Pangilinan J."/>
            <person name="Riley R."/>
            <person name="LaButti K."/>
            <person name="Andreopoulos B."/>
            <person name="Lipzen A."/>
            <person name="Chen C."/>
            <person name="Yan M."/>
            <person name="Daum C."/>
            <person name="Ng V."/>
            <person name="Clum A."/>
            <person name="Steindorff A."/>
            <person name="Ohm R.A."/>
            <person name="Martin F."/>
            <person name="Silar P."/>
            <person name="Natvig D.O."/>
            <person name="Lalanne C."/>
            <person name="Gautier V."/>
            <person name="Ament-Velasquez S.L."/>
            <person name="Kruys A."/>
            <person name="Hutchinson M.I."/>
            <person name="Powell A.J."/>
            <person name="Barry K."/>
            <person name="Miller A.N."/>
            <person name="Grigoriev I.V."/>
            <person name="Debuchy R."/>
            <person name="Gladieux P."/>
            <person name="Hiltunen Thoren M."/>
            <person name="Johannesson H."/>
        </authorList>
    </citation>
    <scope>NUCLEOTIDE SEQUENCE</scope>
    <source>
        <strain evidence="6">CBS 359.72</strain>
    </source>
</reference>
<evidence type="ECO:0000313" key="6">
    <source>
        <dbReference type="EMBL" id="KAK4243751.1"/>
    </source>
</evidence>
<feature type="signal peptide" evidence="4">
    <location>
        <begin position="1"/>
        <end position="23"/>
    </location>
</feature>
<evidence type="ECO:0000256" key="4">
    <source>
        <dbReference type="SAM" id="SignalP"/>
    </source>
</evidence>
<keyword evidence="2" id="KW-0058">Aromatic hydrocarbons catabolism</keyword>
<dbReference type="GO" id="GO:0004301">
    <property type="term" value="F:epoxide hydrolase activity"/>
    <property type="evidence" value="ECO:0007669"/>
    <property type="project" value="TreeGrafter"/>
</dbReference>
<keyword evidence="3 6" id="KW-0378">Hydrolase</keyword>
<evidence type="ECO:0000256" key="1">
    <source>
        <dbReference type="ARBA" id="ARBA00010088"/>
    </source>
</evidence>
<feature type="domain" description="Epoxide hydrolase N-terminal" evidence="5">
    <location>
        <begin position="40"/>
        <end position="145"/>
    </location>
</feature>
<sequence length="426" mass="47944">MVSPLLSLAGFAVGLLPFTAAAAALPSGRQQARSGAFDLQPFQFNVSDRLPRLYELLRETKLPDNPQYPGVGATKGIDLDVLKSLREQWLTEFNWEQEQEYLNSFNHYTATIESQVIHFLHHESKDPNAIPILLTHGWPGSFMEFLPVIESLTKQATTEAGQNVSFHVVIPSLPGFAFSSSPPGNWSLDDTARAFNTLMTEVLGYKEYAVHGTSNGAILSFTLYDEYNTTARAAHFPLMPFYSTTPDELVLRDITLSPLEQHIHERSMEWTDRGTGYFLMHIYRPNTIGLGLYDHPLGQLAWAGEKWINWADPNAGSGVSLLNHNEILRSVTLTYLTNTFMSSIYTYAQDTDLPYIKGIINRAHTDAPMLVTFFRYSIGFWPESVLRLMGNLVQYRLYETGGFFAGLENVPALVADLREIRTYWGA</sequence>
<dbReference type="AlphaFoldDB" id="A0AAN7HBJ0"/>
<dbReference type="InterPro" id="IPR010497">
    <property type="entry name" value="Epoxide_hydro_N"/>
</dbReference>
<comment type="similarity">
    <text evidence="1">Belongs to the peptidase S33 family.</text>
</comment>
<keyword evidence="7" id="KW-1185">Reference proteome</keyword>
<reference evidence="6" key="2">
    <citation type="submission" date="2023-05" db="EMBL/GenBank/DDBJ databases">
        <authorList>
            <consortium name="Lawrence Berkeley National Laboratory"/>
            <person name="Steindorff A."/>
            <person name="Hensen N."/>
            <person name="Bonometti L."/>
            <person name="Westerberg I."/>
            <person name="Brannstrom I.O."/>
            <person name="Guillou S."/>
            <person name="Cros-Aarteil S."/>
            <person name="Calhoun S."/>
            <person name="Haridas S."/>
            <person name="Kuo A."/>
            <person name="Mondo S."/>
            <person name="Pangilinan J."/>
            <person name="Riley R."/>
            <person name="Labutti K."/>
            <person name="Andreopoulos B."/>
            <person name="Lipzen A."/>
            <person name="Chen C."/>
            <person name="Yanf M."/>
            <person name="Daum C."/>
            <person name="Ng V."/>
            <person name="Clum A."/>
            <person name="Ohm R."/>
            <person name="Martin F."/>
            <person name="Silar P."/>
            <person name="Natvig D."/>
            <person name="Lalanne C."/>
            <person name="Gautier V."/>
            <person name="Ament-Velasquez S.L."/>
            <person name="Kruys A."/>
            <person name="Hutchinson M.I."/>
            <person name="Powell A.J."/>
            <person name="Barry K."/>
            <person name="Miller A.N."/>
            <person name="Grigoriev I.V."/>
            <person name="Debuchy R."/>
            <person name="Gladieux P."/>
            <person name="Thoren M.H."/>
            <person name="Johannesson H."/>
        </authorList>
    </citation>
    <scope>NUCLEOTIDE SEQUENCE</scope>
    <source>
        <strain evidence="6">CBS 359.72</strain>
    </source>
</reference>
<comment type="caution">
    <text evidence="6">The sequence shown here is derived from an EMBL/GenBank/DDBJ whole genome shotgun (WGS) entry which is preliminary data.</text>
</comment>
<accession>A0AAN7HBJ0</accession>
<feature type="chain" id="PRO_5042821009" evidence="4">
    <location>
        <begin position="24"/>
        <end position="426"/>
    </location>
</feature>
<evidence type="ECO:0000313" key="7">
    <source>
        <dbReference type="Proteomes" id="UP001303647"/>
    </source>
</evidence>
<dbReference type="PIRSF" id="PIRSF001112">
    <property type="entry name" value="Epoxide_hydrolase"/>
    <property type="match status" value="1"/>
</dbReference>
<organism evidence="6 7">
    <name type="scientific">Corynascus novoguineensis</name>
    <dbReference type="NCBI Taxonomy" id="1126955"/>
    <lineage>
        <taxon>Eukaryota</taxon>
        <taxon>Fungi</taxon>
        <taxon>Dikarya</taxon>
        <taxon>Ascomycota</taxon>
        <taxon>Pezizomycotina</taxon>
        <taxon>Sordariomycetes</taxon>
        <taxon>Sordariomycetidae</taxon>
        <taxon>Sordariales</taxon>
        <taxon>Chaetomiaceae</taxon>
        <taxon>Corynascus</taxon>
    </lineage>
</organism>
<proteinExistence type="inferred from homology"/>
<dbReference type="SUPFAM" id="SSF53474">
    <property type="entry name" value="alpha/beta-Hydrolases"/>
    <property type="match status" value="1"/>
</dbReference>
<dbReference type="Pfam" id="PF06441">
    <property type="entry name" value="EHN"/>
    <property type="match status" value="1"/>
</dbReference>
<keyword evidence="4" id="KW-0732">Signal</keyword>
<dbReference type="EMBL" id="MU857784">
    <property type="protein sequence ID" value="KAK4243751.1"/>
    <property type="molecule type" value="Genomic_DNA"/>
</dbReference>
<evidence type="ECO:0000256" key="2">
    <source>
        <dbReference type="ARBA" id="ARBA00022797"/>
    </source>
</evidence>
<dbReference type="GO" id="GO:0097176">
    <property type="term" value="P:epoxide metabolic process"/>
    <property type="evidence" value="ECO:0007669"/>
    <property type="project" value="TreeGrafter"/>
</dbReference>
<name>A0AAN7HBJ0_9PEZI</name>
<dbReference type="Proteomes" id="UP001303647">
    <property type="component" value="Unassembled WGS sequence"/>
</dbReference>
<protein>
    <submittedName>
        <fullName evidence="6">Alpha/Beta hydrolase protein</fullName>
    </submittedName>
</protein>
<dbReference type="InterPro" id="IPR029058">
    <property type="entry name" value="AB_hydrolase_fold"/>
</dbReference>
<dbReference type="InterPro" id="IPR016292">
    <property type="entry name" value="Epoxide_hydrolase"/>
</dbReference>
<dbReference type="PANTHER" id="PTHR21661:SF35">
    <property type="entry name" value="EPOXIDE HYDROLASE"/>
    <property type="match status" value="1"/>
</dbReference>
<evidence type="ECO:0000259" key="5">
    <source>
        <dbReference type="Pfam" id="PF06441"/>
    </source>
</evidence>